<keyword evidence="1" id="KW-1185">Reference proteome</keyword>
<sequence length="37" mass="4424">MESESDVQYLLRTYSASNHFAAEQISVVFMRFIYSRF</sequence>
<dbReference type="Proteomes" id="UP000095283">
    <property type="component" value="Unplaced"/>
</dbReference>
<reference evidence="2" key="1">
    <citation type="submission" date="2016-11" db="UniProtKB">
        <authorList>
            <consortium name="WormBaseParasite"/>
        </authorList>
    </citation>
    <scope>IDENTIFICATION</scope>
</reference>
<dbReference type="WBParaSite" id="Hba_05459">
    <property type="protein sequence ID" value="Hba_05459"/>
    <property type="gene ID" value="Hba_05459"/>
</dbReference>
<protein>
    <submittedName>
        <fullName evidence="2">Uncharacterized protein</fullName>
    </submittedName>
</protein>
<proteinExistence type="predicted"/>
<dbReference type="AlphaFoldDB" id="A0A1I7WK98"/>
<evidence type="ECO:0000313" key="1">
    <source>
        <dbReference type="Proteomes" id="UP000095283"/>
    </source>
</evidence>
<organism evidence="1 2">
    <name type="scientific">Heterorhabditis bacteriophora</name>
    <name type="common">Entomopathogenic nematode worm</name>
    <dbReference type="NCBI Taxonomy" id="37862"/>
    <lineage>
        <taxon>Eukaryota</taxon>
        <taxon>Metazoa</taxon>
        <taxon>Ecdysozoa</taxon>
        <taxon>Nematoda</taxon>
        <taxon>Chromadorea</taxon>
        <taxon>Rhabditida</taxon>
        <taxon>Rhabditina</taxon>
        <taxon>Rhabditomorpha</taxon>
        <taxon>Strongyloidea</taxon>
        <taxon>Heterorhabditidae</taxon>
        <taxon>Heterorhabditis</taxon>
    </lineage>
</organism>
<name>A0A1I7WK98_HETBA</name>
<accession>A0A1I7WK98</accession>
<evidence type="ECO:0000313" key="2">
    <source>
        <dbReference type="WBParaSite" id="Hba_05459"/>
    </source>
</evidence>